<evidence type="ECO:0000313" key="6">
    <source>
        <dbReference type="Proteomes" id="UP000663090"/>
    </source>
</evidence>
<keyword evidence="3" id="KW-0804">Transcription</keyword>
<dbReference type="PANTHER" id="PTHR46796:SF13">
    <property type="entry name" value="HTH-TYPE TRANSCRIPTIONAL ACTIVATOR RHAS"/>
    <property type="match status" value="1"/>
</dbReference>
<reference evidence="5 6" key="1">
    <citation type="submission" date="2021-02" db="EMBL/GenBank/DDBJ databases">
        <title>De Novo genome assembly of isolated myxobacteria.</title>
        <authorList>
            <person name="Stevens D.C."/>
        </authorList>
    </citation>
    <scope>NUCLEOTIDE SEQUENCE [LARGE SCALE GENOMIC DNA]</scope>
    <source>
        <strain evidence="5 6">SCHIC003</strain>
    </source>
</reference>
<dbReference type="InterPro" id="IPR046532">
    <property type="entry name" value="DUF6597"/>
</dbReference>
<dbReference type="Pfam" id="PF20240">
    <property type="entry name" value="DUF6597"/>
    <property type="match status" value="1"/>
</dbReference>
<keyword evidence="1" id="KW-0805">Transcription regulation</keyword>
<accession>A0ABX7NAP8</accession>
<dbReference type="InterPro" id="IPR018060">
    <property type="entry name" value="HTH_AraC"/>
</dbReference>
<dbReference type="InterPro" id="IPR050204">
    <property type="entry name" value="AraC_XylS_family_regulators"/>
</dbReference>
<evidence type="ECO:0000259" key="4">
    <source>
        <dbReference type="PROSITE" id="PS01124"/>
    </source>
</evidence>
<dbReference type="Proteomes" id="UP000663090">
    <property type="component" value="Chromosome"/>
</dbReference>
<dbReference type="PANTHER" id="PTHR46796">
    <property type="entry name" value="HTH-TYPE TRANSCRIPTIONAL ACTIVATOR RHAS-RELATED"/>
    <property type="match status" value="1"/>
</dbReference>
<evidence type="ECO:0000256" key="3">
    <source>
        <dbReference type="ARBA" id="ARBA00023163"/>
    </source>
</evidence>
<evidence type="ECO:0000256" key="2">
    <source>
        <dbReference type="ARBA" id="ARBA00023125"/>
    </source>
</evidence>
<protein>
    <submittedName>
        <fullName evidence="5">Helix-turn-helix domain-containing protein</fullName>
    </submittedName>
</protein>
<dbReference type="Pfam" id="PF12833">
    <property type="entry name" value="HTH_18"/>
    <property type="match status" value="1"/>
</dbReference>
<sequence>MAFLALPPHPALASLVLGYWFIEDLAGSYEGNPIRTTPHTAAVLTLNFGRPCRSEFSAGAPRASLLGVQSRPRVWHSGEGCSFVMVMLRPPGLARLFPSTGTESRDELIELGGLLGDGPSRRLGEDMAAAWEPRRVARRLDAWLLQRAEATRGMEGELKRLGWAWRSLSSAARVDDAARVAGISVRQLERWFQVHVGCSPKELQGLERMQASFRAAQTGQGDPLQGFSDQAHQIRQWRRYLGTTPGRYERASWSTLAEFFGQSRDAAPEGLSHFF</sequence>
<dbReference type="PROSITE" id="PS01124">
    <property type="entry name" value="HTH_ARAC_FAMILY_2"/>
    <property type="match status" value="1"/>
</dbReference>
<keyword evidence="6" id="KW-1185">Reference proteome</keyword>
<dbReference type="SMART" id="SM00342">
    <property type="entry name" value="HTH_ARAC"/>
    <property type="match status" value="1"/>
</dbReference>
<keyword evidence="2" id="KW-0238">DNA-binding</keyword>
<proteinExistence type="predicted"/>
<gene>
    <name evidence="5" type="ORF">JY572_34420</name>
</gene>
<name>A0ABX7NAP8_9BACT</name>
<organism evidence="5 6">
    <name type="scientific">Myxococcus landrumensis</name>
    <dbReference type="NCBI Taxonomy" id="2813577"/>
    <lineage>
        <taxon>Bacteria</taxon>
        <taxon>Pseudomonadati</taxon>
        <taxon>Myxococcota</taxon>
        <taxon>Myxococcia</taxon>
        <taxon>Myxococcales</taxon>
        <taxon>Cystobacterineae</taxon>
        <taxon>Myxococcaceae</taxon>
        <taxon>Myxococcus</taxon>
    </lineage>
</organism>
<dbReference type="Gene3D" id="1.10.10.60">
    <property type="entry name" value="Homeodomain-like"/>
    <property type="match status" value="1"/>
</dbReference>
<evidence type="ECO:0000256" key="1">
    <source>
        <dbReference type="ARBA" id="ARBA00023015"/>
    </source>
</evidence>
<dbReference type="EMBL" id="CP071091">
    <property type="protein sequence ID" value="QSQ13388.1"/>
    <property type="molecule type" value="Genomic_DNA"/>
</dbReference>
<feature type="domain" description="HTH araC/xylS-type" evidence="4">
    <location>
        <begin position="158"/>
        <end position="251"/>
    </location>
</feature>
<evidence type="ECO:0000313" key="5">
    <source>
        <dbReference type="EMBL" id="QSQ13388.1"/>
    </source>
</evidence>
<dbReference type="RefSeq" id="WP_206715086.1">
    <property type="nucleotide sequence ID" value="NZ_CP071091.1"/>
</dbReference>